<evidence type="ECO:0000256" key="4">
    <source>
        <dbReference type="ARBA" id="ARBA00021870"/>
    </source>
</evidence>
<keyword evidence="15" id="KW-1185">Reference proteome</keyword>
<name>A0A7W9VV84_9HYPH</name>
<dbReference type="GO" id="GO:0003774">
    <property type="term" value="F:cytoskeletal motor activity"/>
    <property type="evidence" value="ECO:0007669"/>
    <property type="project" value="InterPro"/>
</dbReference>
<keyword evidence="14" id="KW-0969">Cilium</keyword>
<keyword evidence="7" id="KW-0283">Flagellar rotation</keyword>
<dbReference type="PANTHER" id="PTHR30534">
    <property type="entry name" value="FLAGELLAR MOTOR SWITCH PROTEIN FLIG"/>
    <property type="match status" value="1"/>
</dbReference>
<keyword evidence="9" id="KW-0975">Bacterial flagellum</keyword>
<comment type="caution">
    <text evidence="14">The sequence shown here is derived from an EMBL/GenBank/DDBJ whole genome shotgun (WGS) entry which is preliminary data.</text>
</comment>
<organism evidence="14 15">
    <name type="scientific">Aquamicrobium lusatiense</name>
    <dbReference type="NCBI Taxonomy" id="89772"/>
    <lineage>
        <taxon>Bacteria</taxon>
        <taxon>Pseudomonadati</taxon>
        <taxon>Pseudomonadota</taxon>
        <taxon>Alphaproteobacteria</taxon>
        <taxon>Hyphomicrobiales</taxon>
        <taxon>Phyllobacteriaceae</taxon>
        <taxon>Aquamicrobium</taxon>
    </lineage>
</organism>
<evidence type="ECO:0000256" key="5">
    <source>
        <dbReference type="ARBA" id="ARBA00022475"/>
    </source>
</evidence>
<evidence type="ECO:0000256" key="9">
    <source>
        <dbReference type="ARBA" id="ARBA00023143"/>
    </source>
</evidence>
<dbReference type="Proteomes" id="UP000533306">
    <property type="component" value="Unassembled WGS sequence"/>
</dbReference>
<dbReference type="InterPro" id="IPR028263">
    <property type="entry name" value="FliG_N"/>
</dbReference>
<evidence type="ECO:0000259" key="13">
    <source>
        <dbReference type="Pfam" id="PF14842"/>
    </source>
</evidence>
<dbReference type="Pfam" id="PF14841">
    <property type="entry name" value="FliG_M"/>
    <property type="match status" value="1"/>
</dbReference>
<feature type="domain" description="Flagellar motor switch protein FliG middle" evidence="12">
    <location>
        <begin position="121"/>
        <end position="188"/>
    </location>
</feature>
<evidence type="ECO:0000313" key="14">
    <source>
        <dbReference type="EMBL" id="MBB6013579.1"/>
    </source>
</evidence>
<keyword evidence="6" id="KW-0145">Chemotaxis</keyword>
<dbReference type="RefSeq" id="WP_183831773.1">
    <property type="nucleotide sequence ID" value="NZ_JACHEU010000002.1"/>
</dbReference>
<comment type="similarity">
    <text evidence="3">Belongs to the FliG family.</text>
</comment>
<keyword evidence="5" id="KW-1003">Cell membrane</keyword>
<dbReference type="SUPFAM" id="SSF48029">
    <property type="entry name" value="FliG"/>
    <property type="match status" value="2"/>
</dbReference>
<dbReference type="AlphaFoldDB" id="A0A7W9VV84"/>
<keyword evidence="14" id="KW-0966">Cell projection</keyword>
<evidence type="ECO:0000256" key="2">
    <source>
        <dbReference type="ARBA" id="ARBA00004413"/>
    </source>
</evidence>
<dbReference type="Gene3D" id="1.10.220.30">
    <property type="match status" value="3"/>
</dbReference>
<keyword evidence="8" id="KW-0472">Membrane</keyword>
<comment type="subcellular location">
    <subcellularLocation>
        <location evidence="1">Bacterial flagellum basal body</location>
    </subcellularLocation>
    <subcellularLocation>
        <location evidence="2">Cell membrane</location>
        <topology evidence="2">Peripheral membrane protein</topology>
        <orientation evidence="2">Cytoplasmic side</orientation>
    </subcellularLocation>
</comment>
<evidence type="ECO:0000256" key="8">
    <source>
        <dbReference type="ARBA" id="ARBA00023136"/>
    </source>
</evidence>
<evidence type="ECO:0000256" key="1">
    <source>
        <dbReference type="ARBA" id="ARBA00004117"/>
    </source>
</evidence>
<evidence type="ECO:0000256" key="7">
    <source>
        <dbReference type="ARBA" id="ARBA00022779"/>
    </source>
</evidence>
<dbReference type="PRINTS" id="PR00954">
    <property type="entry name" value="FLGMOTORFLIG"/>
</dbReference>
<dbReference type="InterPro" id="IPR032779">
    <property type="entry name" value="FliG_M"/>
</dbReference>
<reference evidence="14 15" key="1">
    <citation type="submission" date="2020-08" db="EMBL/GenBank/DDBJ databases">
        <title>Genomic Encyclopedia of Type Strains, Phase IV (KMG-IV): sequencing the most valuable type-strain genomes for metagenomic binning, comparative biology and taxonomic classification.</title>
        <authorList>
            <person name="Goeker M."/>
        </authorList>
    </citation>
    <scope>NUCLEOTIDE SEQUENCE [LARGE SCALE GENOMIC DNA]</scope>
    <source>
        <strain evidence="14 15">DSM 11099</strain>
    </source>
</reference>
<dbReference type="InterPro" id="IPR011002">
    <property type="entry name" value="FliG_a-hlx"/>
</dbReference>
<protein>
    <recommendedName>
        <fullName evidence="4">Flagellar motor switch protein FliG</fullName>
    </recommendedName>
</protein>
<evidence type="ECO:0000259" key="12">
    <source>
        <dbReference type="Pfam" id="PF14841"/>
    </source>
</evidence>
<dbReference type="GO" id="GO:0071973">
    <property type="term" value="P:bacterial-type flagellum-dependent cell motility"/>
    <property type="evidence" value="ECO:0007669"/>
    <property type="project" value="InterPro"/>
</dbReference>
<dbReference type="EMBL" id="JACHEU010000002">
    <property type="protein sequence ID" value="MBB6013579.1"/>
    <property type="molecule type" value="Genomic_DNA"/>
</dbReference>
<accession>A0A7W9VV84</accession>
<dbReference type="GO" id="GO:0006935">
    <property type="term" value="P:chemotaxis"/>
    <property type="evidence" value="ECO:0007669"/>
    <property type="project" value="UniProtKB-KW"/>
</dbReference>
<keyword evidence="14" id="KW-0282">Flagellum</keyword>
<dbReference type="Pfam" id="PF14842">
    <property type="entry name" value="FliG_N"/>
    <property type="match status" value="1"/>
</dbReference>
<sequence length="338" mass="36354">MTMSLTLTRPQKAAAILVAMGKPAAGKLLKFFKQEELKSLIDAARLLRTIPQADLEKIVAEFEAEFTEGAGLLDSGDQMDTLLNETLSPEEVSAIMEGRQENKPAGPLPVWPQVEKLDAARIGAFLAGEHPQTGALVLSRLSSPLAAQVLLTLEKPLRSEIMKRMVTMASAPQAAMRIVENQIRARLLDGMSGKDTSTGQARLASVLNEMDKAQLDEVIQDLEAAGTPDLAGVKARVFSFDDMHLLTQKARVLVFDGLSSDVVTLALRGAPEELTEAVLSSIGARTRRMIESELSMGSEGIPLADIMQARKTIASATVRLSREGAFELPAAQIPGEET</sequence>
<evidence type="ECO:0000313" key="15">
    <source>
        <dbReference type="Proteomes" id="UP000533306"/>
    </source>
</evidence>
<comment type="function">
    <text evidence="10">FliG is one of three proteins (FliG, FliN, FliM) that forms the rotor-mounted switch complex (C ring), located at the base of the basal body. This complex interacts with the CheY and CheZ chemotaxis proteins, in addition to contacting components of the motor that determine the direction of flagellar rotation.</text>
</comment>
<dbReference type="GO" id="GO:0005886">
    <property type="term" value="C:plasma membrane"/>
    <property type="evidence" value="ECO:0007669"/>
    <property type="project" value="UniProtKB-SubCell"/>
</dbReference>
<dbReference type="Pfam" id="PF01706">
    <property type="entry name" value="FliG_C"/>
    <property type="match status" value="1"/>
</dbReference>
<evidence type="ECO:0000256" key="3">
    <source>
        <dbReference type="ARBA" id="ARBA00010299"/>
    </source>
</evidence>
<dbReference type="InterPro" id="IPR023087">
    <property type="entry name" value="Flg_Motor_Flig_C"/>
</dbReference>
<dbReference type="InterPro" id="IPR000090">
    <property type="entry name" value="Flg_Motor_Flig"/>
</dbReference>
<evidence type="ECO:0000256" key="6">
    <source>
        <dbReference type="ARBA" id="ARBA00022500"/>
    </source>
</evidence>
<proteinExistence type="inferred from homology"/>
<evidence type="ECO:0000256" key="10">
    <source>
        <dbReference type="ARBA" id="ARBA00025598"/>
    </source>
</evidence>
<gene>
    <name evidence="14" type="ORF">HNR59_002968</name>
</gene>
<evidence type="ECO:0000259" key="11">
    <source>
        <dbReference type="Pfam" id="PF01706"/>
    </source>
</evidence>
<feature type="domain" description="Flagellar motor switch protein FliG C-terminal" evidence="11">
    <location>
        <begin position="232"/>
        <end position="328"/>
    </location>
</feature>
<dbReference type="GO" id="GO:0009425">
    <property type="term" value="C:bacterial-type flagellum basal body"/>
    <property type="evidence" value="ECO:0007669"/>
    <property type="project" value="UniProtKB-SubCell"/>
</dbReference>
<feature type="domain" description="Flagellar motor switch protein FliG N-terminal" evidence="13">
    <location>
        <begin position="7"/>
        <end position="100"/>
    </location>
</feature>
<dbReference type="PANTHER" id="PTHR30534:SF0">
    <property type="entry name" value="FLAGELLAR MOTOR SWITCH PROTEIN FLIG"/>
    <property type="match status" value="1"/>
</dbReference>